<organism evidence="2 3">
    <name type="scientific">Akanthomyces muscarius</name>
    <name type="common">Entomopathogenic fungus</name>
    <name type="synonym">Lecanicillium muscarium</name>
    <dbReference type="NCBI Taxonomy" id="2231603"/>
    <lineage>
        <taxon>Eukaryota</taxon>
        <taxon>Fungi</taxon>
        <taxon>Dikarya</taxon>
        <taxon>Ascomycota</taxon>
        <taxon>Pezizomycotina</taxon>
        <taxon>Sordariomycetes</taxon>
        <taxon>Hypocreomycetidae</taxon>
        <taxon>Hypocreales</taxon>
        <taxon>Cordycipitaceae</taxon>
        <taxon>Akanthomyces</taxon>
    </lineage>
</organism>
<proteinExistence type="predicted"/>
<gene>
    <name evidence="2" type="ORF">LMH87_003021</name>
</gene>
<protein>
    <submittedName>
        <fullName evidence="2">Uncharacterized protein</fullName>
    </submittedName>
</protein>
<evidence type="ECO:0000313" key="2">
    <source>
        <dbReference type="EMBL" id="KAJ4148557.1"/>
    </source>
</evidence>
<dbReference type="AlphaFoldDB" id="A0A9W8Q883"/>
<reference evidence="2" key="1">
    <citation type="journal article" date="2023" name="Access Microbiol">
        <title>De-novo genome assembly for Akanthomyces muscarius, a biocontrol agent of insect agricultural pests.</title>
        <authorList>
            <person name="Erdos Z."/>
            <person name="Studholme D.J."/>
            <person name="Raymond B."/>
            <person name="Sharma M."/>
        </authorList>
    </citation>
    <scope>NUCLEOTIDE SEQUENCE</scope>
    <source>
        <strain evidence="2">Ve6</strain>
    </source>
</reference>
<accession>A0A9W8Q883</accession>
<dbReference type="GeneID" id="80890180"/>
<evidence type="ECO:0000256" key="1">
    <source>
        <dbReference type="SAM" id="MobiDB-lite"/>
    </source>
</evidence>
<dbReference type="EMBL" id="JAJHUN010000010">
    <property type="protein sequence ID" value="KAJ4148557.1"/>
    <property type="molecule type" value="Genomic_DNA"/>
</dbReference>
<dbReference type="RefSeq" id="XP_056051498.1">
    <property type="nucleotide sequence ID" value="XM_056194573.1"/>
</dbReference>
<feature type="compositionally biased region" description="Low complexity" evidence="1">
    <location>
        <begin position="470"/>
        <end position="479"/>
    </location>
</feature>
<keyword evidence="3" id="KW-1185">Reference proteome</keyword>
<name>A0A9W8Q883_AKAMU</name>
<evidence type="ECO:0000313" key="3">
    <source>
        <dbReference type="Proteomes" id="UP001144673"/>
    </source>
</evidence>
<dbReference type="Proteomes" id="UP001144673">
    <property type="component" value="Chromosome 3"/>
</dbReference>
<feature type="region of interest" description="Disordered" evidence="1">
    <location>
        <begin position="470"/>
        <end position="504"/>
    </location>
</feature>
<comment type="caution">
    <text evidence="2">The sequence shown here is derived from an EMBL/GenBank/DDBJ whole genome shotgun (WGS) entry which is preliminary data.</text>
</comment>
<sequence length="768" mass="85712">MTGGSVGGWESEVHTTNPIDMFFKNYMGPLDSLNPGEEDHVTFAATLLHIYHSESPWVLSEKTLAHWRELLLKEVHGGNSMADEPGYRRRNPYPLPDETMKNYLRDQMKCCKEISPALTLFDPTELRHENDDTVSSQTLDLLLGIAGFRPDKLLLDPEKSRVDVIQSLKQHIQVTEYPCGYEVDVHLCIEPWAALPATSDQGFINAISAVIALFNRIEMSIRKLQSSGELGNELVYFCRRDMPRLSLPTTASSKAAASNSLVEARSIHVHEILLLSENIRNLKKLFQQEQRAWSWSSAVGKIIDHAAFVLTAPISVLPFLATSAGINWWKSAHLWKAPFLLQTNEDIQGIVSTSCISICMGDGQLSQQYKGHESDDSVPWQWQSLAESTILSGTNSDKQQPVLGAGLHERIIVVPNDEKYNSGEVPETEYIELTAPTPGTSNTIQQTHADAERMQLPVISTTISENSNTSFTSATMASGSGSGDRRDANDATNQEGVNPPAGGCVWEHPKAVDEMKDRLGKNYVTDWRTLGGSMKLESFNFAVIARGLLLDSQLSATYKRGKSIPHRQQDTRRTEIIYQLENNSCVLLSLHTGVLRRVRLRKAVAYFADKGYVHGKMTTDEKDEIVSFLHSNKPVAEWKNQTKKEIVDKLDNITALVFWGLGSSSGVRWRKGMYFHWPGPVFYVAIRKSSLPGWIKKYFANYHVLDETPNSGDNSVCVVGSGDDFERAMKWTKFCEAAHFLAMMTDAILLSVALPDFIQQIATDSGRS</sequence>